<keyword evidence="13" id="KW-1185">Reference proteome</keyword>
<evidence type="ECO:0000256" key="3">
    <source>
        <dbReference type="ARBA" id="ARBA00022692"/>
    </source>
</evidence>
<dbReference type="PRINTS" id="PR01904">
    <property type="entry name" value="GPR40FAMILY"/>
</dbReference>
<dbReference type="Pfam" id="PF00001">
    <property type="entry name" value="7tm_1"/>
    <property type="match status" value="2"/>
</dbReference>
<dbReference type="PANTHER" id="PTHR45822">
    <property type="entry name" value="FREE FATTY ACID RECEPTOR 2-RELATED"/>
    <property type="match status" value="1"/>
</dbReference>
<feature type="domain" description="G-protein coupled receptors family 1 profile" evidence="11">
    <location>
        <begin position="410"/>
        <end position="670"/>
    </location>
</feature>
<feature type="transmembrane region" description="Helical" evidence="10">
    <location>
        <begin position="124"/>
        <end position="146"/>
    </location>
</feature>
<evidence type="ECO:0000256" key="5">
    <source>
        <dbReference type="ARBA" id="ARBA00023040"/>
    </source>
</evidence>
<feature type="transmembrane region" description="Helical" evidence="10">
    <location>
        <begin position="510"/>
        <end position="532"/>
    </location>
</feature>
<evidence type="ECO:0000256" key="9">
    <source>
        <dbReference type="SAM" id="MobiDB-lite"/>
    </source>
</evidence>
<dbReference type="GO" id="GO:0071398">
    <property type="term" value="P:cellular response to fatty acid"/>
    <property type="evidence" value="ECO:0007669"/>
    <property type="project" value="TreeGrafter"/>
</dbReference>
<feature type="transmembrane region" description="Helical" evidence="10">
    <location>
        <begin position="217"/>
        <end position="235"/>
    </location>
</feature>
<dbReference type="PANTHER" id="PTHR45822:SF3">
    <property type="entry name" value="FREE FATTY ACID RECEPTOR 3-LIKE-RELATED"/>
    <property type="match status" value="1"/>
</dbReference>
<dbReference type="CDD" id="cd15170">
    <property type="entry name" value="7tmA_FFAR2_FFAR3"/>
    <property type="match status" value="1"/>
</dbReference>
<evidence type="ECO:0000259" key="11">
    <source>
        <dbReference type="PROSITE" id="PS50262"/>
    </source>
</evidence>
<evidence type="ECO:0000256" key="1">
    <source>
        <dbReference type="ARBA" id="ARBA00004651"/>
    </source>
</evidence>
<protein>
    <recommendedName>
        <fullName evidence="11">G-protein coupled receptors family 1 profile domain-containing protein</fullName>
    </recommendedName>
</protein>
<evidence type="ECO:0000313" key="12">
    <source>
        <dbReference type="EMBL" id="CAJ1082804.1"/>
    </source>
</evidence>
<proteinExistence type="predicted"/>
<accession>A0AAV1HBZ8</accession>
<name>A0AAV1HBZ8_XYRNO</name>
<feature type="transmembrane region" description="Helical" evidence="10">
    <location>
        <begin position="615"/>
        <end position="635"/>
    </location>
</feature>
<keyword evidence="3 10" id="KW-0812">Transmembrane</keyword>
<dbReference type="PROSITE" id="PS50262">
    <property type="entry name" value="G_PROTEIN_RECEP_F1_2"/>
    <property type="match status" value="2"/>
</dbReference>
<evidence type="ECO:0000256" key="7">
    <source>
        <dbReference type="ARBA" id="ARBA00023170"/>
    </source>
</evidence>
<dbReference type="GO" id="GO:0004930">
    <property type="term" value="F:G protein-coupled receptor activity"/>
    <property type="evidence" value="ECO:0007669"/>
    <property type="project" value="UniProtKB-KW"/>
</dbReference>
<feature type="transmembrane region" description="Helical" evidence="10">
    <location>
        <begin position="469"/>
        <end position="490"/>
    </location>
</feature>
<dbReference type="Gene3D" id="1.20.1070.10">
    <property type="entry name" value="Rhodopsin 7-helix transmembrane proteins"/>
    <property type="match status" value="2"/>
</dbReference>
<keyword evidence="7" id="KW-0675">Receptor</keyword>
<dbReference type="EMBL" id="OY660884">
    <property type="protein sequence ID" value="CAJ1082804.1"/>
    <property type="molecule type" value="Genomic_DNA"/>
</dbReference>
<feature type="region of interest" description="Disordered" evidence="9">
    <location>
        <begin position="309"/>
        <end position="328"/>
    </location>
</feature>
<feature type="transmembrane region" description="Helical" evidence="10">
    <location>
        <begin position="45"/>
        <end position="63"/>
    </location>
</feature>
<keyword evidence="4 10" id="KW-1133">Transmembrane helix</keyword>
<dbReference type="Proteomes" id="UP001178508">
    <property type="component" value="Chromosome 21"/>
</dbReference>
<dbReference type="PRINTS" id="PR00237">
    <property type="entry name" value="GPCRRHODOPSN"/>
</dbReference>
<evidence type="ECO:0000256" key="10">
    <source>
        <dbReference type="SAM" id="Phobius"/>
    </source>
</evidence>
<feature type="transmembrane region" description="Helical" evidence="10">
    <location>
        <begin position="181"/>
        <end position="205"/>
    </location>
</feature>
<feature type="transmembrane region" description="Helical" evidence="10">
    <location>
        <begin position="83"/>
        <end position="104"/>
    </location>
</feature>
<feature type="compositionally biased region" description="Basic and acidic residues" evidence="9">
    <location>
        <begin position="319"/>
        <end position="328"/>
    </location>
</feature>
<evidence type="ECO:0000256" key="6">
    <source>
        <dbReference type="ARBA" id="ARBA00023136"/>
    </source>
</evidence>
<evidence type="ECO:0000313" key="13">
    <source>
        <dbReference type="Proteomes" id="UP001178508"/>
    </source>
</evidence>
<comment type="subcellular location">
    <subcellularLocation>
        <location evidence="1">Cell membrane</location>
        <topology evidence="1">Multi-pass membrane protein</topology>
    </subcellularLocation>
</comment>
<evidence type="ECO:0000256" key="8">
    <source>
        <dbReference type="ARBA" id="ARBA00023224"/>
    </source>
</evidence>
<organism evidence="12 13">
    <name type="scientific">Xyrichtys novacula</name>
    <name type="common">Pearly razorfish</name>
    <name type="synonym">Hemipteronotus novacula</name>
    <dbReference type="NCBI Taxonomy" id="13765"/>
    <lineage>
        <taxon>Eukaryota</taxon>
        <taxon>Metazoa</taxon>
        <taxon>Chordata</taxon>
        <taxon>Craniata</taxon>
        <taxon>Vertebrata</taxon>
        <taxon>Euteleostomi</taxon>
        <taxon>Actinopterygii</taxon>
        <taxon>Neopterygii</taxon>
        <taxon>Teleostei</taxon>
        <taxon>Neoteleostei</taxon>
        <taxon>Acanthomorphata</taxon>
        <taxon>Eupercaria</taxon>
        <taxon>Labriformes</taxon>
        <taxon>Labridae</taxon>
        <taxon>Xyrichtys</taxon>
    </lineage>
</organism>
<evidence type="ECO:0000256" key="2">
    <source>
        <dbReference type="ARBA" id="ARBA00022475"/>
    </source>
</evidence>
<sequence>MHVPYQDCVALSVYIFTFLLGLPANVLVLFVYVRKARKHGATPNVVYALNLCMANLALVAWLPVKAVETLLQDWRLPAPVCPIYSFFLFSSLYGSCLFITAVTVGRYLSIAFPIVYKRYRRARISCFISAALWVFVLLHLSVGLVAEGGANFVSVDGDSSVCYDHFNASQLAVLLPLRFEMAIVLFIIPLILTSFCTLRCVTLVWRSNLRPIGKRRVLTVALFTLAVFVVCYAPYNASHVVGFVTKRNVEWRTYAMLTSSCNVFLEPVVMLMLSPAVSRGFMGRMCGRQSQFSHREGCRHRYYSANGAANGRAPPSVSERSHAVTKESQGRYKSRRWWSDRDTNWSDRRRNDNNDKLPEIRTNSSSWILEVEKMMLEIRDTSVWESLGAMLCYQLVLAVYIVTFLMGVPANILAFCTFCRKVRRKAAPIDVLLLNLTISDLILLAFLPFKMKEASDQMAWLLPYALCPLSGFVFYVTIYNSTLLLTAVSVERYLGVAFPLRYSAWRRPRYAVLASFIFWVVTCLNLTIVYFIPYVQWSKGVDNYSDNSSTLDSPAPPPPTCYLDFTEDELRIILPVRLELFLVLFCIPFLICSFCYVNFILILSRLPNISRRRRLRAIGLALGTLIVFAVCFGPYNASHVVGFVRKESEEWRNIALLSSTFNACLDPVIFYFSSAAVRSMLRLCCRNVMAKLHILRCEGAPQPQRPPKTEKYIEAPVP</sequence>
<keyword evidence="6 10" id="KW-0472">Membrane</keyword>
<gene>
    <name evidence="12" type="ORF">XNOV1_A020352</name>
</gene>
<dbReference type="AlphaFoldDB" id="A0AAV1HBZ8"/>
<dbReference type="InterPro" id="IPR000276">
    <property type="entry name" value="GPCR_Rhodpsn"/>
</dbReference>
<keyword evidence="2" id="KW-1003">Cell membrane</keyword>
<reference evidence="12" key="1">
    <citation type="submission" date="2023-08" db="EMBL/GenBank/DDBJ databases">
        <authorList>
            <person name="Alioto T."/>
            <person name="Alioto T."/>
            <person name="Gomez Garrido J."/>
        </authorList>
    </citation>
    <scope>NUCLEOTIDE SEQUENCE</scope>
</reference>
<feature type="domain" description="G-protein coupled receptors family 1 profile" evidence="11">
    <location>
        <begin position="24"/>
        <end position="270"/>
    </location>
</feature>
<feature type="transmembrane region" description="Helical" evidence="10">
    <location>
        <begin position="395"/>
        <end position="419"/>
    </location>
</feature>
<dbReference type="GO" id="GO:0005886">
    <property type="term" value="C:plasma membrane"/>
    <property type="evidence" value="ECO:0007669"/>
    <property type="project" value="UniProtKB-SubCell"/>
</dbReference>
<keyword evidence="5" id="KW-0297">G-protein coupled receptor</keyword>
<dbReference type="InterPro" id="IPR013312">
    <property type="entry name" value="GPR40-rel_orph"/>
</dbReference>
<feature type="transmembrane region" description="Helical" evidence="10">
    <location>
        <begin position="12"/>
        <end position="33"/>
    </location>
</feature>
<keyword evidence="8" id="KW-0807">Transducer</keyword>
<feature type="transmembrane region" description="Helical" evidence="10">
    <location>
        <begin position="580"/>
        <end position="603"/>
    </location>
</feature>
<dbReference type="InterPro" id="IPR017452">
    <property type="entry name" value="GPCR_Rhodpsn_7TM"/>
</dbReference>
<evidence type="ECO:0000256" key="4">
    <source>
        <dbReference type="ARBA" id="ARBA00022989"/>
    </source>
</evidence>
<feature type="transmembrane region" description="Helical" evidence="10">
    <location>
        <begin position="431"/>
        <end position="449"/>
    </location>
</feature>
<dbReference type="SUPFAM" id="SSF81321">
    <property type="entry name" value="Family A G protein-coupled receptor-like"/>
    <property type="match status" value="2"/>
</dbReference>